<name>A0A2N1NFB6_9GLOM</name>
<dbReference type="PROSITE" id="PS51503">
    <property type="entry name" value="HIG1"/>
    <property type="match status" value="1"/>
</dbReference>
<feature type="transmembrane region" description="Helical" evidence="6">
    <location>
        <begin position="65"/>
        <end position="86"/>
    </location>
</feature>
<dbReference type="AlphaFoldDB" id="A0A2N1NFB6"/>
<evidence type="ECO:0000256" key="2">
    <source>
        <dbReference type="ARBA" id="ARBA00022692"/>
    </source>
</evidence>
<gene>
    <name evidence="8" type="ORF">RhiirC2_742445</name>
</gene>
<dbReference type="GO" id="GO:0097250">
    <property type="term" value="P:mitochondrial respirasome assembly"/>
    <property type="evidence" value="ECO:0007669"/>
    <property type="project" value="TreeGrafter"/>
</dbReference>
<evidence type="ECO:0000256" key="4">
    <source>
        <dbReference type="ARBA" id="ARBA00023128"/>
    </source>
</evidence>
<dbReference type="VEuPathDB" id="FungiDB:RhiirFUN_019922"/>
<evidence type="ECO:0000256" key="5">
    <source>
        <dbReference type="ARBA" id="ARBA00023136"/>
    </source>
</evidence>
<dbReference type="Pfam" id="PF04588">
    <property type="entry name" value="HIG_1_N"/>
    <property type="match status" value="1"/>
</dbReference>
<accession>A0A2N1NFB6</accession>
<feature type="transmembrane region" description="Helical" evidence="6">
    <location>
        <begin position="34"/>
        <end position="53"/>
    </location>
</feature>
<sequence length="97" mass="10901">MSQQTNSSSSNAQSQIKYESLNRRIIRKFKEQPLIPLGMFATVFALVGATIGFTRGDSTTMQRFLRFRVAAQGFTVVALAGAGVYYQIDRYIKKNQN</sequence>
<dbReference type="InterPro" id="IPR050355">
    <property type="entry name" value="RCF1"/>
</dbReference>
<dbReference type="Proteomes" id="UP000233469">
    <property type="component" value="Unassembled WGS sequence"/>
</dbReference>
<protein>
    <recommendedName>
        <fullName evidence="7">HIG1 domain-containing protein</fullName>
    </recommendedName>
</protein>
<evidence type="ECO:0000313" key="8">
    <source>
        <dbReference type="EMBL" id="PKK72568.1"/>
    </source>
</evidence>
<reference evidence="8 9" key="1">
    <citation type="submission" date="2016-04" db="EMBL/GenBank/DDBJ databases">
        <title>Genome analyses suggest a sexual origin of heterokaryosis in a supposedly ancient asexual fungus.</title>
        <authorList>
            <person name="Ropars J."/>
            <person name="Sedzielewska K."/>
            <person name="Noel J."/>
            <person name="Charron P."/>
            <person name="Farinelli L."/>
            <person name="Marton T."/>
            <person name="Kruger M."/>
            <person name="Pelin A."/>
            <person name="Brachmann A."/>
            <person name="Corradi N."/>
        </authorList>
    </citation>
    <scope>NUCLEOTIDE SEQUENCE [LARGE SCALE GENOMIC DNA]</scope>
    <source>
        <strain evidence="8 9">C2</strain>
    </source>
</reference>
<dbReference type="VEuPathDB" id="FungiDB:RhiirA1_414764"/>
<proteinExistence type="predicted"/>
<reference evidence="8 9" key="2">
    <citation type="submission" date="2017-10" db="EMBL/GenBank/DDBJ databases">
        <title>Extensive intraspecific genome diversity in a model arbuscular mycorrhizal fungus.</title>
        <authorList>
            <person name="Chen E.C.H."/>
            <person name="Morin E."/>
            <person name="Baudet D."/>
            <person name="Noel J."/>
            <person name="Ndikumana S."/>
            <person name="Charron P."/>
            <person name="St-Onge C."/>
            <person name="Giorgi J."/>
            <person name="Grigoriev I.V."/>
            <person name="Roux C."/>
            <person name="Martin F.M."/>
            <person name="Corradi N."/>
        </authorList>
    </citation>
    <scope>NUCLEOTIDE SEQUENCE [LARGE SCALE GENOMIC DNA]</scope>
    <source>
        <strain evidence="8 9">C2</strain>
    </source>
</reference>
<evidence type="ECO:0000313" key="9">
    <source>
        <dbReference type="Proteomes" id="UP000233469"/>
    </source>
</evidence>
<dbReference type="VEuPathDB" id="FungiDB:FUN_013591"/>
<dbReference type="PANTHER" id="PTHR12297:SF3">
    <property type="entry name" value="HIG1 DOMAIN FAMILY MEMBER 1A"/>
    <property type="match status" value="1"/>
</dbReference>
<dbReference type="PANTHER" id="PTHR12297">
    <property type="entry name" value="HYPOXIA-INDUCBILE GENE 1 HIG1 -RELATED"/>
    <property type="match status" value="1"/>
</dbReference>
<evidence type="ECO:0000256" key="1">
    <source>
        <dbReference type="ARBA" id="ARBA00004325"/>
    </source>
</evidence>
<evidence type="ECO:0000259" key="7">
    <source>
        <dbReference type="PROSITE" id="PS51503"/>
    </source>
</evidence>
<evidence type="ECO:0000256" key="3">
    <source>
        <dbReference type="ARBA" id="ARBA00022989"/>
    </source>
</evidence>
<keyword evidence="2 6" id="KW-0812">Transmembrane</keyword>
<dbReference type="Gene3D" id="6.10.140.1320">
    <property type="match status" value="1"/>
</dbReference>
<keyword evidence="4" id="KW-0496">Mitochondrion</keyword>
<keyword evidence="5 6" id="KW-0472">Membrane</keyword>
<evidence type="ECO:0000256" key="6">
    <source>
        <dbReference type="SAM" id="Phobius"/>
    </source>
</evidence>
<keyword evidence="3 6" id="KW-1133">Transmembrane helix</keyword>
<organism evidence="8 9">
    <name type="scientific">Rhizophagus irregularis</name>
    <dbReference type="NCBI Taxonomy" id="588596"/>
    <lineage>
        <taxon>Eukaryota</taxon>
        <taxon>Fungi</taxon>
        <taxon>Fungi incertae sedis</taxon>
        <taxon>Mucoromycota</taxon>
        <taxon>Glomeromycotina</taxon>
        <taxon>Glomeromycetes</taxon>
        <taxon>Glomerales</taxon>
        <taxon>Glomeraceae</taxon>
        <taxon>Rhizophagus</taxon>
    </lineage>
</organism>
<comment type="subcellular location">
    <subcellularLocation>
        <location evidence="1">Mitochondrion membrane</location>
    </subcellularLocation>
</comment>
<dbReference type="EMBL" id="LLXL01000432">
    <property type="protein sequence ID" value="PKK72568.1"/>
    <property type="molecule type" value="Genomic_DNA"/>
</dbReference>
<comment type="caution">
    <text evidence="8">The sequence shown here is derived from an EMBL/GenBank/DDBJ whole genome shotgun (WGS) entry which is preliminary data.</text>
</comment>
<dbReference type="InterPro" id="IPR007667">
    <property type="entry name" value="Hypoxia_induced_domain"/>
</dbReference>
<dbReference type="GO" id="GO:0031966">
    <property type="term" value="C:mitochondrial membrane"/>
    <property type="evidence" value="ECO:0007669"/>
    <property type="project" value="UniProtKB-SubCell"/>
</dbReference>
<feature type="domain" description="HIG1" evidence="7">
    <location>
        <begin position="6"/>
        <end position="97"/>
    </location>
</feature>